<dbReference type="GeneID" id="27718555"/>
<protein>
    <submittedName>
        <fullName evidence="1">Uncharacterized protein</fullName>
    </submittedName>
</protein>
<reference evidence="1 2" key="1">
    <citation type="journal article" date="2014" name="Genome Announc.">
        <title>Draft genome sequence of the pathogenic fungus Scedosporium apiospermum.</title>
        <authorList>
            <person name="Vandeputte P."/>
            <person name="Ghamrawi S."/>
            <person name="Rechenmann M."/>
            <person name="Iltis A."/>
            <person name="Giraud S."/>
            <person name="Fleury M."/>
            <person name="Thornton C."/>
            <person name="Delhaes L."/>
            <person name="Meyer W."/>
            <person name="Papon N."/>
            <person name="Bouchara J.P."/>
        </authorList>
    </citation>
    <scope>NUCLEOTIDE SEQUENCE [LARGE SCALE GENOMIC DNA]</scope>
    <source>
        <strain evidence="1 2">IHEM 14462</strain>
    </source>
</reference>
<comment type="caution">
    <text evidence="1">The sequence shown here is derived from an EMBL/GenBank/DDBJ whole genome shotgun (WGS) entry which is preliminary data.</text>
</comment>
<accession>A0A084GGY0</accession>
<dbReference type="KEGG" id="sapo:SAPIO_CDS0403"/>
<organism evidence="1 2">
    <name type="scientific">Pseudallescheria apiosperma</name>
    <name type="common">Scedosporium apiospermum</name>
    <dbReference type="NCBI Taxonomy" id="563466"/>
    <lineage>
        <taxon>Eukaryota</taxon>
        <taxon>Fungi</taxon>
        <taxon>Dikarya</taxon>
        <taxon>Ascomycota</taxon>
        <taxon>Pezizomycotina</taxon>
        <taxon>Sordariomycetes</taxon>
        <taxon>Hypocreomycetidae</taxon>
        <taxon>Microascales</taxon>
        <taxon>Microascaceae</taxon>
        <taxon>Scedosporium</taxon>
    </lineage>
</organism>
<proteinExistence type="predicted"/>
<dbReference type="AlphaFoldDB" id="A0A084GGY0"/>
<dbReference type="RefSeq" id="XP_016646391.1">
    <property type="nucleotide sequence ID" value="XM_016783191.1"/>
</dbReference>
<sequence length="263" mass="28912">MTSLTARYTQYTTLLSRIGRCLCFGCTPEQTRTAAAIASRLTRAWPHAFVEAEGYVRLPLDELRSEQNAERVSVEGGKGKTVNEREVVDASRRAAELARGRLLDVLFGVGKGRESGPVGFVVDERVVPLKDAKIPSRDSFTAFSRFGTGPSSGPTILNRIPTSWKPNGAGDSVVIQSAVFSEASMRPVATVESLLKLRNGQGQDLDDWVRGNSEVLSRLLRELEDGERRGRTEVEDVERAVDALERETWNREDAVEDMGSAKS</sequence>
<dbReference type="VEuPathDB" id="FungiDB:SAPIO_CDS0403"/>
<evidence type="ECO:0000313" key="1">
    <source>
        <dbReference type="EMBL" id="KEZ46592.1"/>
    </source>
</evidence>
<gene>
    <name evidence="1" type="ORF">SAPIO_CDS0403</name>
</gene>
<dbReference type="EMBL" id="JOWA01000022">
    <property type="protein sequence ID" value="KEZ46592.1"/>
    <property type="molecule type" value="Genomic_DNA"/>
</dbReference>
<dbReference type="OrthoDB" id="5538558at2759"/>
<keyword evidence="2" id="KW-1185">Reference proteome</keyword>
<evidence type="ECO:0000313" key="2">
    <source>
        <dbReference type="Proteomes" id="UP000028545"/>
    </source>
</evidence>
<name>A0A084GGY0_PSEDA</name>
<dbReference type="HOGENOM" id="CLU_1004770_0_0_1"/>
<dbReference type="Proteomes" id="UP000028545">
    <property type="component" value="Unassembled WGS sequence"/>
</dbReference>